<evidence type="ECO:0000256" key="7">
    <source>
        <dbReference type="SAM" id="MobiDB-lite"/>
    </source>
</evidence>
<evidence type="ECO:0000256" key="5">
    <source>
        <dbReference type="ARBA" id="ARBA00023187"/>
    </source>
</evidence>
<dbReference type="InterPro" id="IPR034392">
    <property type="entry name" value="TatSF1-like_RRM1"/>
</dbReference>
<reference evidence="9" key="2">
    <citation type="submission" date="2023-06" db="EMBL/GenBank/DDBJ databases">
        <authorList>
            <consortium name="Lawrence Berkeley National Laboratory"/>
            <person name="Haridas S."/>
            <person name="Hensen N."/>
            <person name="Bonometti L."/>
            <person name="Westerberg I."/>
            <person name="Brannstrom I.O."/>
            <person name="Guillou S."/>
            <person name="Cros-Aarteil S."/>
            <person name="Calhoun S."/>
            <person name="Kuo A."/>
            <person name="Mondo S."/>
            <person name="Pangilinan J."/>
            <person name="Riley R."/>
            <person name="Labutti K."/>
            <person name="Andreopoulos B."/>
            <person name="Lipzen A."/>
            <person name="Chen C."/>
            <person name="Yanf M."/>
            <person name="Daum C."/>
            <person name="Ng V."/>
            <person name="Clum A."/>
            <person name="Steindorff A."/>
            <person name="Ohm R."/>
            <person name="Martin F."/>
            <person name="Silar P."/>
            <person name="Natvig D."/>
            <person name="Lalanne C."/>
            <person name="Gautier V."/>
            <person name="Ament-Velasquez S.L."/>
            <person name="Kruys A."/>
            <person name="Hutchinson M.I."/>
            <person name="Powell A.J."/>
            <person name="Barry K."/>
            <person name="Miller A.N."/>
            <person name="Grigoriev I.V."/>
            <person name="Debuchy R."/>
            <person name="Gladieux P."/>
            <person name="Thoren M.H."/>
            <person name="Johannesson H."/>
        </authorList>
    </citation>
    <scope>NUCLEOTIDE SEQUENCE</scope>
    <source>
        <strain evidence="9">CBS 118394</strain>
    </source>
</reference>
<dbReference type="SMART" id="SM00360">
    <property type="entry name" value="RRM"/>
    <property type="match status" value="2"/>
</dbReference>
<dbReference type="GO" id="GO:0000398">
    <property type="term" value="P:mRNA splicing, via spliceosome"/>
    <property type="evidence" value="ECO:0007669"/>
    <property type="project" value="InterPro"/>
</dbReference>
<dbReference type="InterPro" id="IPR012677">
    <property type="entry name" value="Nucleotide-bd_a/b_plait_sf"/>
</dbReference>
<dbReference type="AlphaFoldDB" id="A0AAE0IQH1"/>
<reference evidence="9" key="1">
    <citation type="journal article" date="2023" name="Mol. Phylogenet. Evol.">
        <title>Genome-scale phylogeny and comparative genomics of the fungal order Sordariales.</title>
        <authorList>
            <person name="Hensen N."/>
            <person name="Bonometti L."/>
            <person name="Westerberg I."/>
            <person name="Brannstrom I.O."/>
            <person name="Guillou S."/>
            <person name="Cros-Aarteil S."/>
            <person name="Calhoun S."/>
            <person name="Haridas S."/>
            <person name="Kuo A."/>
            <person name="Mondo S."/>
            <person name="Pangilinan J."/>
            <person name="Riley R."/>
            <person name="LaButti K."/>
            <person name="Andreopoulos B."/>
            <person name="Lipzen A."/>
            <person name="Chen C."/>
            <person name="Yan M."/>
            <person name="Daum C."/>
            <person name="Ng V."/>
            <person name="Clum A."/>
            <person name="Steindorff A."/>
            <person name="Ohm R.A."/>
            <person name="Martin F."/>
            <person name="Silar P."/>
            <person name="Natvig D.O."/>
            <person name="Lalanne C."/>
            <person name="Gautier V."/>
            <person name="Ament-Velasquez S.L."/>
            <person name="Kruys A."/>
            <person name="Hutchinson M.I."/>
            <person name="Powell A.J."/>
            <person name="Barry K."/>
            <person name="Miller A.N."/>
            <person name="Grigoriev I.V."/>
            <person name="Debuchy R."/>
            <person name="Gladieux P."/>
            <person name="Hiltunen Thoren M."/>
            <person name="Johannesson H."/>
        </authorList>
    </citation>
    <scope>NUCLEOTIDE SEQUENCE</scope>
    <source>
        <strain evidence="9">CBS 118394</strain>
    </source>
</reference>
<dbReference type="PANTHER" id="PTHR15608">
    <property type="entry name" value="SPLICING FACTOR U2AF-ASSOCIATED PROTEIN 2"/>
    <property type="match status" value="1"/>
</dbReference>
<accession>A0AAE0IQH1</accession>
<feature type="compositionally biased region" description="Basic residues" evidence="7">
    <location>
        <begin position="110"/>
        <end position="119"/>
    </location>
</feature>
<dbReference type="PANTHER" id="PTHR15608:SF0">
    <property type="entry name" value="HIV TAT-SPECIFIC FACTOR 1"/>
    <property type="match status" value="1"/>
</dbReference>
<evidence type="ECO:0000259" key="8">
    <source>
        <dbReference type="PROSITE" id="PS50102"/>
    </source>
</evidence>
<sequence length="400" mass="45386">MADEKLAEYWTFPTNRDEFNDDDRISYSKLDNKYIAVQEDGTEYEFDDGLKRWIPIVDEELFEQQQKGYMMAGVNEDDHNDDGYGASAQQGKKRKNDFFNDQEDNSNHARSAKQTKKAKQYQPKKNSAVYVTGLPLDTTVEEVAAHFSKKCGVIAEEIDSGRPRIKLYKDENGNFKGDALVVFFKPESVDQAILLLHENYFRYNSSGMGTDKIRVEAADLSYKKTVYDSNKDAEAKPKTSTFGSNDSADVKRANKDKAKIIKKSQKLEAKLSDWDDDEPSNIAELFPNLAPVKSGKVVILQHMFTLEELEEDPAALLDIKDDIRQECEKLGPVTNIVLYDQEEEGIVKVKFQSPEAAEACVRKMHGRHFDKRVVKAYYATGKEKFQKSKSGGDAGDQDED</sequence>
<evidence type="ECO:0000256" key="6">
    <source>
        <dbReference type="PROSITE-ProRule" id="PRU00176"/>
    </source>
</evidence>
<evidence type="ECO:0000256" key="2">
    <source>
        <dbReference type="ARBA" id="ARBA00022664"/>
    </source>
</evidence>
<dbReference type="Pfam" id="PF00076">
    <property type="entry name" value="RRM_1"/>
    <property type="match status" value="2"/>
</dbReference>
<dbReference type="EMBL" id="JAUEDM010000001">
    <property type="protein sequence ID" value="KAK3329411.1"/>
    <property type="molecule type" value="Genomic_DNA"/>
</dbReference>
<name>A0AAE0IQH1_9PEZI</name>
<dbReference type="FunFam" id="3.30.70.330:FF:000105">
    <property type="entry name" value="HIV Tat-specific factor 1 homolog"/>
    <property type="match status" value="1"/>
</dbReference>
<evidence type="ECO:0000256" key="3">
    <source>
        <dbReference type="ARBA" id="ARBA00022737"/>
    </source>
</evidence>
<keyword evidence="10" id="KW-1185">Reference proteome</keyword>
<dbReference type="GO" id="GO:0005686">
    <property type="term" value="C:U2 snRNP"/>
    <property type="evidence" value="ECO:0007669"/>
    <property type="project" value="TreeGrafter"/>
</dbReference>
<comment type="caution">
    <text evidence="9">The sequence shown here is derived from an EMBL/GenBank/DDBJ whole genome shotgun (WGS) entry which is preliminary data.</text>
</comment>
<evidence type="ECO:0000313" key="9">
    <source>
        <dbReference type="EMBL" id="KAK3329411.1"/>
    </source>
</evidence>
<dbReference type="Proteomes" id="UP001283341">
    <property type="component" value="Unassembled WGS sequence"/>
</dbReference>
<dbReference type="SUPFAM" id="SSF54928">
    <property type="entry name" value="RNA-binding domain, RBD"/>
    <property type="match status" value="2"/>
</dbReference>
<gene>
    <name evidence="9" type="ORF">B0H66DRAFT_23495</name>
</gene>
<organism evidence="9 10">
    <name type="scientific">Apodospora peruviana</name>
    <dbReference type="NCBI Taxonomy" id="516989"/>
    <lineage>
        <taxon>Eukaryota</taxon>
        <taxon>Fungi</taxon>
        <taxon>Dikarya</taxon>
        <taxon>Ascomycota</taxon>
        <taxon>Pezizomycotina</taxon>
        <taxon>Sordariomycetes</taxon>
        <taxon>Sordariomycetidae</taxon>
        <taxon>Sordariales</taxon>
        <taxon>Lasiosphaeriaceae</taxon>
        <taxon>Apodospora</taxon>
    </lineage>
</organism>
<keyword evidence="5" id="KW-0508">mRNA splicing</keyword>
<keyword evidence="4 6" id="KW-0694">RNA-binding</keyword>
<evidence type="ECO:0000256" key="4">
    <source>
        <dbReference type="ARBA" id="ARBA00022884"/>
    </source>
</evidence>
<dbReference type="InterPro" id="IPR034393">
    <property type="entry name" value="TatSF1-like"/>
</dbReference>
<keyword evidence="2" id="KW-0507">mRNA processing</keyword>
<feature type="region of interest" description="Disordered" evidence="7">
    <location>
        <begin position="73"/>
        <end position="121"/>
    </location>
</feature>
<dbReference type="PROSITE" id="PS50102">
    <property type="entry name" value="RRM"/>
    <property type="match status" value="1"/>
</dbReference>
<dbReference type="GO" id="GO:0003723">
    <property type="term" value="F:RNA binding"/>
    <property type="evidence" value="ECO:0007669"/>
    <property type="project" value="UniProtKB-UniRule"/>
</dbReference>
<protein>
    <recommendedName>
        <fullName evidence="8">RRM domain-containing protein</fullName>
    </recommendedName>
</protein>
<comment type="similarity">
    <text evidence="1">Belongs to the HTATSF1 family.</text>
</comment>
<feature type="domain" description="RRM" evidence="8">
    <location>
        <begin position="127"/>
        <end position="220"/>
    </location>
</feature>
<keyword evidence="3" id="KW-0677">Repeat</keyword>
<dbReference type="GO" id="GO:0005684">
    <property type="term" value="C:U2-type spliceosomal complex"/>
    <property type="evidence" value="ECO:0007669"/>
    <property type="project" value="TreeGrafter"/>
</dbReference>
<dbReference type="InterPro" id="IPR000504">
    <property type="entry name" value="RRM_dom"/>
</dbReference>
<dbReference type="InterPro" id="IPR035979">
    <property type="entry name" value="RBD_domain_sf"/>
</dbReference>
<dbReference type="Gene3D" id="3.30.70.330">
    <property type="match status" value="2"/>
</dbReference>
<proteinExistence type="inferred from homology"/>
<evidence type="ECO:0000313" key="10">
    <source>
        <dbReference type="Proteomes" id="UP001283341"/>
    </source>
</evidence>
<dbReference type="CDD" id="cd12285">
    <property type="entry name" value="RRM3_RBM39_like"/>
    <property type="match status" value="1"/>
</dbReference>
<evidence type="ECO:0000256" key="1">
    <source>
        <dbReference type="ARBA" id="ARBA00007747"/>
    </source>
</evidence>
<dbReference type="CDD" id="cd12281">
    <property type="entry name" value="RRM1_TatSF1_like"/>
    <property type="match status" value="1"/>
</dbReference>